<name>A0A3R6BYU2_WEICO</name>
<dbReference type="SUPFAM" id="SSF52096">
    <property type="entry name" value="ClpP/crotonase"/>
    <property type="match status" value="1"/>
</dbReference>
<dbReference type="InterPro" id="IPR011763">
    <property type="entry name" value="COA_CT_C"/>
</dbReference>
<evidence type="ECO:0000256" key="10">
    <source>
        <dbReference type="ARBA" id="ARBA00049152"/>
    </source>
</evidence>
<evidence type="ECO:0000256" key="2">
    <source>
        <dbReference type="ARBA" id="ARBA00011883"/>
    </source>
</evidence>
<evidence type="ECO:0000256" key="4">
    <source>
        <dbReference type="ARBA" id="ARBA00022679"/>
    </source>
</evidence>
<comment type="catalytic activity">
    <reaction evidence="10">
        <text>N(6)-carboxybiotinyl-L-lysyl-[protein] + acetyl-CoA = N(6)-biotinyl-L-lysyl-[protein] + malonyl-CoA</text>
        <dbReference type="Rhea" id="RHEA:54728"/>
        <dbReference type="Rhea" id="RHEA-COMP:10505"/>
        <dbReference type="Rhea" id="RHEA-COMP:10506"/>
        <dbReference type="ChEBI" id="CHEBI:57288"/>
        <dbReference type="ChEBI" id="CHEBI:57384"/>
        <dbReference type="ChEBI" id="CHEBI:83144"/>
        <dbReference type="ChEBI" id="CHEBI:83145"/>
        <dbReference type="EC" id="2.1.3.15"/>
    </reaction>
</comment>
<dbReference type="RefSeq" id="WP_118704585.1">
    <property type="nucleotide sequence ID" value="NZ_CABJBN010000012.1"/>
</dbReference>
<dbReference type="GO" id="GO:0016743">
    <property type="term" value="F:carboxyl- or carbamoyltransferase activity"/>
    <property type="evidence" value="ECO:0007669"/>
    <property type="project" value="InterPro"/>
</dbReference>
<accession>A0A3R6BYU2</accession>
<keyword evidence="4 11" id="KW-0808">Transferase</keyword>
<dbReference type="Gene3D" id="3.90.226.10">
    <property type="entry name" value="2-enoyl-CoA Hydratase, Chain A, domain 1"/>
    <property type="match status" value="1"/>
</dbReference>
<organism evidence="11 12">
    <name type="scientific">Weissella confusa</name>
    <name type="common">Lactobacillus confusus</name>
    <dbReference type="NCBI Taxonomy" id="1583"/>
    <lineage>
        <taxon>Bacteria</taxon>
        <taxon>Bacillati</taxon>
        <taxon>Bacillota</taxon>
        <taxon>Bacilli</taxon>
        <taxon>Lactobacillales</taxon>
        <taxon>Lactobacillaceae</taxon>
        <taxon>Weissella</taxon>
    </lineage>
</organism>
<sequence length="256" mass="28102">MSELTPIEIAWAAREDRFLARDLIANIVTDFQEFHGDRAQGDDPAVIGGVGMLGEQPVTMIAINRGDEMAEKLQTRNGSPEASGYRKALRLMQQANKFNRPIITLINTPGAFPGKTAEEGGVGQAIAESIVQSMSFTVPMIAIIYGEGGSGGALALATANQVWMFEHSIYAMLSPEGFASIMFKDAKRAPEAADLLGLTPQELLAKNIVERVILEGNNRSLFYANLRRDLLRAIDELFQLGPEAIKVQRQMRFDKY</sequence>
<dbReference type="PROSITE" id="PS50989">
    <property type="entry name" value="COA_CT_CTER"/>
    <property type="match status" value="1"/>
</dbReference>
<keyword evidence="7" id="KW-0067">ATP-binding</keyword>
<evidence type="ECO:0000313" key="11">
    <source>
        <dbReference type="EMBL" id="MBC6499279.1"/>
    </source>
</evidence>
<keyword evidence="8" id="KW-0443">Lipid metabolism</keyword>
<dbReference type="GO" id="GO:0003989">
    <property type="term" value="F:acetyl-CoA carboxylase activity"/>
    <property type="evidence" value="ECO:0007669"/>
    <property type="project" value="InterPro"/>
</dbReference>
<evidence type="ECO:0000256" key="3">
    <source>
        <dbReference type="ARBA" id="ARBA00022516"/>
    </source>
</evidence>
<dbReference type="InterPro" id="IPR001095">
    <property type="entry name" value="Acetyl_CoA_COase_a_su"/>
</dbReference>
<reference evidence="11" key="1">
    <citation type="submission" date="2020-08" db="EMBL/GenBank/DDBJ databases">
        <title>Complete genome sequence of Weissella confusa strain FS54 provides insights into metabolic potential.</title>
        <authorList>
            <person name="Fhoula I."/>
            <person name="Najjari A."/>
            <person name="Lekired A."/>
            <person name="Bessrour-Aouam N."/>
            <person name="Jaballah S."/>
            <person name="Klibi N."/>
            <person name="Ouzari H.-I."/>
        </authorList>
    </citation>
    <scope>NUCLEOTIDE SEQUENCE</scope>
    <source>
        <strain evidence="11">FS54</strain>
    </source>
</reference>
<gene>
    <name evidence="11" type="ORF">H7R52_11455</name>
</gene>
<keyword evidence="3" id="KW-0444">Lipid biosynthesis</keyword>
<evidence type="ECO:0000313" key="12">
    <source>
        <dbReference type="Proteomes" id="UP000650485"/>
    </source>
</evidence>
<keyword evidence="5" id="KW-0547">Nucleotide-binding</keyword>
<dbReference type="PANTHER" id="PTHR42853:SF3">
    <property type="entry name" value="ACETYL-COENZYME A CARBOXYLASE CARBOXYL TRANSFERASE SUBUNIT ALPHA, CHLOROPLASTIC"/>
    <property type="match status" value="1"/>
</dbReference>
<comment type="pathway">
    <text evidence="1">Lipid metabolism; malonyl-CoA biosynthesis; malonyl-CoA from acetyl-CoA: step 1/1.</text>
</comment>
<protein>
    <recommendedName>
        <fullName evidence="2">acetyl-CoA carboxytransferase</fullName>
        <ecNumber evidence="2">2.1.3.15</ecNumber>
    </recommendedName>
</protein>
<keyword evidence="9" id="KW-0275">Fatty acid biosynthesis</keyword>
<comment type="caution">
    <text evidence="11">The sequence shown here is derived from an EMBL/GenBank/DDBJ whole genome shotgun (WGS) entry which is preliminary data.</text>
</comment>
<evidence type="ECO:0000256" key="7">
    <source>
        <dbReference type="ARBA" id="ARBA00022840"/>
    </source>
</evidence>
<dbReference type="EC" id="2.1.3.15" evidence="2"/>
<evidence type="ECO:0000256" key="5">
    <source>
        <dbReference type="ARBA" id="ARBA00022741"/>
    </source>
</evidence>
<evidence type="ECO:0000256" key="8">
    <source>
        <dbReference type="ARBA" id="ARBA00023098"/>
    </source>
</evidence>
<evidence type="ECO:0000256" key="6">
    <source>
        <dbReference type="ARBA" id="ARBA00022832"/>
    </source>
</evidence>
<dbReference type="GO" id="GO:0009317">
    <property type="term" value="C:acetyl-CoA carboxylase complex"/>
    <property type="evidence" value="ECO:0007669"/>
    <property type="project" value="InterPro"/>
</dbReference>
<dbReference type="PANTHER" id="PTHR42853">
    <property type="entry name" value="ACETYL-COENZYME A CARBOXYLASE CARBOXYL TRANSFERASE SUBUNIT ALPHA"/>
    <property type="match status" value="1"/>
</dbReference>
<keyword evidence="6" id="KW-0276">Fatty acid metabolism</keyword>
<proteinExistence type="predicted"/>
<dbReference type="Pfam" id="PF03255">
    <property type="entry name" value="ACCA"/>
    <property type="match status" value="1"/>
</dbReference>
<dbReference type="InterPro" id="IPR029045">
    <property type="entry name" value="ClpP/crotonase-like_dom_sf"/>
</dbReference>
<dbReference type="Proteomes" id="UP000650485">
    <property type="component" value="Unassembled WGS sequence"/>
</dbReference>
<evidence type="ECO:0000256" key="9">
    <source>
        <dbReference type="ARBA" id="ARBA00023160"/>
    </source>
</evidence>
<dbReference type="GO" id="GO:0006633">
    <property type="term" value="P:fatty acid biosynthetic process"/>
    <property type="evidence" value="ECO:0007669"/>
    <property type="project" value="UniProtKB-KW"/>
</dbReference>
<dbReference type="AlphaFoldDB" id="A0A3R6BYU2"/>
<dbReference type="PRINTS" id="PR01069">
    <property type="entry name" value="ACCCTRFRASEA"/>
</dbReference>
<evidence type="ECO:0000256" key="1">
    <source>
        <dbReference type="ARBA" id="ARBA00004956"/>
    </source>
</evidence>
<dbReference type="GO" id="GO:0005524">
    <property type="term" value="F:ATP binding"/>
    <property type="evidence" value="ECO:0007669"/>
    <property type="project" value="UniProtKB-KW"/>
</dbReference>
<dbReference type="EMBL" id="JACSZT010000008">
    <property type="protein sequence ID" value="MBC6499279.1"/>
    <property type="molecule type" value="Genomic_DNA"/>
</dbReference>